<dbReference type="EnsemblMetazoa" id="G32914.1">
    <property type="protein sequence ID" value="G32914.1:cds"/>
    <property type="gene ID" value="G32914"/>
</dbReference>
<protein>
    <submittedName>
        <fullName evidence="1">Uncharacterized protein</fullName>
    </submittedName>
</protein>
<keyword evidence="2" id="KW-1185">Reference proteome</keyword>
<reference evidence="1" key="1">
    <citation type="submission" date="2022-08" db="UniProtKB">
        <authorList>
            <consortium name="EnsemblMetazoa"/>
        </authorList>
    </citation>
    <scope>IDENTIFICATION</scope>
    <source>
        <strain evidence="1">05x7-T-G4-1.051#20</strain>
    </source>
</reference>
<evidence type="ECO:0000313" key="2">
    <source>
        <dbReference type="Proteomes" id="UP000005408"/>
    </source>
</evidence>
<dbReference type="Proteomes" id="UP000005408">
    <property type="component" value="Unassembled WGS sequence"/>
</dbReference>
<organism evidence="1 2">
    <name type="scientific">Magallana gigas</name>
    <name type="common">Pacific oyster</name>
    <name type="synonym">Crassostrea gigas</name>
    <dbReference type="NCBI Taxonomy" id="29159"/>
    <lineage>
        <taxon>Eukaryota</taxon>
        <taxon>Metazoa</taxon>
        <taxon>Spiralia</taxon>
        <taxon>Lophotrochozoa</taxon>
        <taxon>Mollusca</taxon>
        <taxon>Bivalvia</taxon>
        <taxon>Autobranchia</taxon>
        <taxon>Pteriomorphia</taxon>
        <taxon>Ostreida</taxon>
        <taxon>Ostreoidea</taxon>
        <taxon>Ostreidae</taxon>
        <taxon>Magallana</taxon>
    </lineage>
</organism>
<dbReference type="PANTHER" id="PTHR46791:SF13">
    <property type="entry name" value="CLR5 DOMAIN-CONTAINING PROTEIN"/>
    <property type="match status" value="1"/>
</dbReference>
<accession>A0A8W8MHY0</accession>
<dbReference type="PANTHER" id="PTHR46791">
    <property type="entry name" value="EXPRESSED PROTEIN"/>
    <property type="match status" value="1"/>
</dbReference>
<evidence type="ECO:0000313" key="1">
    <source>
        <dbReference type="EnsemblMetazoa" id="G32914.1:cds"/>
    </source>
</evidence>
<proteinExistence type="predicted"/>
<name>A0A8W8MHY0_MAGGI</name>
<sequence>MQNELNGIFVFDIRQSQGRREDLIRDYFYGGYTNLEICGILLLRHEIVISIRHLKRILAMMGLRRQMLQNTVEASYAIMEELNGSGSSLGCRGLQRVFCHMDSWFQGVPRCIRSDEGTENCIIADIQRAFRWYHDDDMAGDKSFLTGSSHSNQDDLNRCAQEWNQHRIRHTKSAELPGGKPDLMYYLPELYGTHDFKMEIDMADVDAAEEFCIYQSAFGCLPEFEEECKNIMFENSLLLPTNHSEALALYEWLVSYFNA</sequence>
<dbReference type="AlphaFoldDB" id="A0A8W8MHY0"/>